<dbReference type="PANTHER" id="PTHR20973">
    <property type="entry name" value="NON-SMC ELEMENT 1-RELATED"/>
    <property type="match status" value="1"/>
</dbReference>
<dbReference type="InterPro" id="IPR011513">
    <property type="entry name" value="Nse1"/>
</dbReference>
<comment type="catalytic activity">
    <reaction evidence="1">
        <text>S-ubiquitinyl-[E2 ubiquitin-conjugating enzyme]-L-cysteine + [acceptor protein]-L-lysine = [E2 ubiquitin-conjugating enzyme]-L-cysteine + N(6)-ubiquitinyl-[acceptor protein]-L-lysine.</text>
        <dbReference type="EC" id="2.3.2.27"/>
    </reaction>
</comment>
<dbReference type="OrthoDB" id="7518at2759"/>
<dbReference type="Pfam" id="PF07574">
    <property type="entry name" value="SMC_Nse1"/>
    <property type="match status" value="1"/>
</dbReference>
<keyword evidence="1" id="KW-0479">Metal-binding</keyword>
<gene>
    <name evidence="2" type="ORF">GpartN1_g4325.t1</name>
</gene>
<evidence type="ECO:0000313" key="2">
    <source>
        <dbReference type="EMBL" id="GJQ12534.1"/>
    </source>
</evidence>
<sequence>MDDDSCGVDRWTDGDKKLLQLLIQHKVVCEDDLLKWYNRWVLQQGENGVTRSRLQESFVARVAKYKEKLEWLGLTLNSIWVQEEDTFYWSIVNTQDDVVAQKMNKYSDADILVLRTVVDYFIDKEEYPTEGLDKRELLSLLDNLERKLRPMEVDSSLNKLTKDQWLWLHIDSSHRVHIRLSPRTILELPHVFHWYLSNNDS</sequence>
<reference evidence="2" key="2">
    <citation type="submission" date="2022-01" db="EMBL/GenBank/DDBJ databases">
        <authorList>
            <person name="Hirooka S."/>
            <person name="Miyagishima S.Y."/>
        </authorList>
    </citation>
    <scope>NUCLEOTIDE SEQUENCE</scope>
    <source>
        <strain evidence="2">NBRC 102759</strain>
    </source>
</reference>
<keyword evidence="1" id="KW-0833">Ubl conjugation pathway</keyword>
<reference evidence="2" key="1">
    <citation type="journal article" date="2022" name="Proc. Natl. Acad. Sci. U.S.A.">
        <title>Life cycle and functional genomics of the unicellular red alga Galdieria for elucidating algal and plant evolution and industrial use.</title>
        <authorList>
            <person name="Hirooka S."/>
            <person name="Itabashi T."/>
            <person name="Ichinose T.M."/>
            <person name="Onuma R."/>
            <person name="Fujiwara T."/>
            <person name="Yamashita S."/>
            <person name="Jong L.W."/>
            <person name="Tomita R."/>
            <person name="Iwane A.H."/>
            <person name="Miyagishima S.Y."/>
        </authorList>
    </citation>
    <scope>NUCLEOTIDE SEQUENCE</scope>
    <source>
        <strain evidence="2">NBRC 102759</strain>
    </source>
</reference>
<comment type="caution">
    <text evidence="2">The sequence shown here is derived from an EMBL/GenBank/DDBJ whole genome shotgun (WGS) entry which is preliminary data.</text>
</comment>
<comment type="subcellular location">
    <subcellularLocation>
        <location evidence="1">Nucleus</location>
    </subcellularLocation>
</comment>
<dbReference type="EC" id="2.3.2.27" evidence="1"/>
<dbReference type="GO" id="GO:0061630">
    <property type="term" value="F:ubiquitin protein ligase activity"/>
    <property type="evidence" value="ECO:0007669"/>
    <property type="project" value="UniProtKB-EC"/>
</dbReference>
<dbReference type="Proteomes" id="UP001061958">
    <property type="component" value="Unassembled WGS sequence"/>
</dbReference>
<keyword evidence="1" id="KW-0233">DNA recombination</keyword>
<dbReference type="GO" id="GO:0000724">
    <property type="term" value="P:double-strand break repair via homologous recombination"/>
    <property type="evidence" value="ECO:0007669"/>
    <property type="project" value="TreeGrafter"/>
</dbReference>
<proteinExistence type="inferred from homology"/>
<keyword evidence="1" id="KW-0863">Zinc-finger</keyword>
<keyword evidence="1" id="KW-0808">Transferase</keyword>
<dbReference type="GO" id="GO:0030915">
    <property type="term" value="C:Smc5-Smc6 complex"/>
    <property type="evidence" value="ECO:0007669"/>
    <property type="project" value="UniProtKB-UniRule"/>
</dbReference>
<keyword evidence="3" id="KW-1185">Reference proteome</keyword>
<evidence type="ECO:0000256" key="1">
    <source>
        <dbReference type="RuleBase" id="RU368018"/>
    </source>
</evidence>
<comment type="similarity">
    <text evidence="1">Belongs to the NSE1 family.</text>
</comment>
<comment type="subunit">
    <text evidence="1">Component of the Smc5-Smc6 complex.</text>
</comment>
<keyword evidence="1" id="KW-0227">DNA damage</keyword>
<keyword evidence="1" id="KW-0539">Nucleus</keyword>
<dbReference type="EMBL" id="BQMJ01000034">
    <property type="protein sequence ID" value="GJQ12534.1"/>
    <property type="molecule type" value="Genomic_DNA"/>
</dbReference>
<keyword evidence="1" id="KW-0234">DNA repair</keyword>
<dbReference type="PANTHER" id="PTHR20973:SF0">
    <property type="entry name" value="NON-STRUCTURAL MAINTENANCE OF CHROMOSOMES ELEMENT 1 HOMOLOG"/>
    <property type="match status" value="1"/>
</dbReference>
<protein>
    <recommendedName>
        <fullName evidence="1">Non-structural maintenance of chromosomes element 1 homolog</fullName>
        <ecNumber evidence="1">2.3.2.27</ecNumber>
    </recommendedName>
</protein>
<dbReference type="Gene3D" id="1.10.10.10">
    <property type="entry name" value="Winged helix-like DNA-binding domain superfamily/Winged helix DNA-binding domain"/>
    <property type="match status" value="1"/>
</dbReference>
<dbReference type="GO" id="GO:0005634">
    <property type="term" value="C:nucleus"/>
    <property type="evidence" value="ECO:0007669"/>
    <property type="project" value="UniProtKB-SubCell"/>
</dbReference>
<keyword evidence="1" id="KW-0862">Zinc</keyword>
<accession>A0A9C7UR15</accession>
<organism evidence="2 3">
    <name type="scientific">Galdieria partita</name>
    <dbReference type="NCBI Taxonomy" id="83374"/>
    <lineage>
        <taxon>Eukaryota</taxon>
        <taxon>Rhodophyta</taxon>
        <taxon>Bangiophyceae</taxon>
        <taxon>Galdieriales</taxon>
        <taxon>Galdieriaceae</taxon>
        <taxon>Galdieria</taxon>
    </lineage>
</organism>
<dbReference type="GO" id="GO:0008270">
    <property type="term" value="F:zinc ion binding"/>
    <property type="evidence" value="ECO:0007669"/>
    <property type="project" value="UniProtKB-KW"/>
</dbReference>
<name>A0A9C7UR15_9RHOD</name>
<dbReference type="AlphaFoldDB" id="A0A9C7UR15"/>
<dbReference type="InterPro" id="IPR036388">
    <property type="entry name" value="WH-like_DNA-bd_sf"/>
</dbReference>
<evidence type="ECO:0000313" key="3">
    <source>
        <dbReference type="Proteomes" id="UP001061958"/>
    </source>
</evidence>